<evidence type="ECO:0000313" key="2">
    <source>
        <dbReference type="Proteomes" id="UP001596223"/>
    </source>
</evidence>
<dbReference type="EMBL" id="JBHSQN010000003">
    <property type="protein sequence ID" value="MFC6011127.1"/>
    <property type="molecule type" value="Genomic_DNA"/>
</dbReference>
<gene>
    <name evidence="1" type="ORF">ACFP3H_08695</name>
</gene>
<accession>A0ABW1JQ85</accession>
<sequence>MPKQPTVWDIIARLAQEAEQQGQPSPVLDHVAPAVPLTARQAHTVMQTHRACERWQCARKAAAWDVLVAVGKVVPRPRNGAM</sequence>
<reference evidence="2" key="1">
    <citation type="journal article" date="2019" name="Int. J. Syst. Evol. Microbiol.">
        <title>The Global Catalogue of Microorganisms (GCM) 10K type strain sequencing project: providing services to taxonomists for standard genome sequencing and annotation.</title>
        <authorList>
            <consortium name="The Broad Institute Genomics Platform"/>
            <consortium name="The Broad Institute Genome Sequencing Center for Infectious Disease"/>
            <person name="Wu L."/>
            <person name="Ma J."/>
        </authorList>
    </citation>
    <scope>NUCLEOTIDE SEQUENCE [LARGE SCALE GENOMIC DNA]</scope>
    <source>
        <strain evidence="2">CCUG 36956</strain>
    </source>
</reference>
<evidence type="ECO:0000313" key="1">
    <source>
        <dbReference type="EMBL" id="MFC6011127.1"/>
    </source>
</evidence>
<dbReference type="Proteomes" id="UP001596223">
    <property type="component" value="Unassembled WGS sequence"/>
</dbReference>
<protein>
    <submittedName>
        <fullName evidence="1">Uncharacterized protein</fullName>
    </submittedName>
</protein>
<dbReference type="RefSeq" id="WP_378602183.1">
    <property type="nucleotide sequence ID" value="NZ_JBHSQN010000003.1"/>
</dbReference>
<keyword evidence="2" id="KW-1185">Reference proteome</keyword>
<organism evidence="1 2">
    <name type="scientific">Nocardia lasii</name>
    <dbReference type="NCBI Taxonomy" id="1616107"/>
    <lineage>
        <taxon>Bacteria</taxon>
        <taxon>Bacillati</taxon>
        <taxon>Actinomycetota</taxon>
        <taxon>Actinomycetes</taxon>
        <taxon>Mycobacteriales</taxon>
        <taxon>Nocardiaceae</taxon>
        <taxon>Nocardia</taxon>
    </lineage>
</organism>
<name>A0ABW1JQ85_9NOCA</name>
<comment type="caution">
    <text evidence="1">The sequence shown here is derived from an EMBL/GenBank/DDBJ whole genome shotgun (WGS) entry which is preliminary data.</text>
</comment>
<proteinExistence type="predicted"/>